<name>A0AAD7GDP0_MYCRO</name>
<dbReference type="AlphaFoldDB" id="A0AAD7GDP0"/>
<dbReference type="InterPro" id="IPR011990">
    <property type="entry name" value="TPR-like_helical_dom_sf"/>
</dbReference>
<comment type="caution">
    <text evidence="1">The sequence shown here is derived from an EMBL/GenBank/DDBJ whole genome shotgun (WGS) entry which is preliminary data.</text>
</comment>
<evidence type="ECO:0000313" key="2">
    <source>
        <dbReference type="Proteomes" id="UP001221757"/>
    </source>
</evidence>
<evidence type="ECO:0008006" key="3">
    <source>
        <dbReference type="Google" id="ProtNLM"/>
    </source>
</evidence>
<dbReference type="Proteomes" id="UP001221757">
    <property type="component" value="Unassembled WGS sequence"/>
</dbReference>
<dbReference type="InterPro" id="IPR019734">
    <property type="entry name" value="TPR_rpt"/>
</dbReference>
<dbReference type="EMBL" id="JARKIE010000127">
    <property type="protein sequence ID" value="KAJ7679855.1"/>
    <property type="molecule type" value="Genomic_DNA"/>
</dbReference>
<proteinExistence type="predicted"/>
<gene>
    <name evidence="1" type="ORF">B0H17DRAFT_1077542</name>
</gene>
<sequence length="138" mass="15948">MKLDRLEDAETMLQSALKLHREINNRIGQASDLQILGMLYQRLEKIKDAEESHRSALDIYTELNLSVKQGNELQSLGLLCINQQRFSEAEDFLSRAMDIHERAHHPGGQQYTQMLLDYVHKKQEQSDVVEEDVGKQVN</sequence>
<reference evidence="1" key="1">
    <citation type="submission" date="2023-03" db="EMBL/GenBank/DDBJ databases">
        <title>Massive genome expansion in bonnet fungi (Mycena s.s.) driven by repeated elements and novel gene families across ecological guilds.</title>
        <authorList>
            <consortium name="Lawrence Berkeley National Laboratory"/>
            <person name="Harder C.B."/>
            <person name="Miyauchi S."/>
            <person name="Viragh M."/>
            <person name="Kuo A."/>
            <person name="Thoen E."/>
            <person name="Andreopoulos B."/>
            <person name="Lu D."/>
            <person name="Skrede I."/>
            <person name="Drula E."/>
            <person name="Henrissat B."/>
            <person name="Morin E."/>
            <person name="Kohler A."/>
            <person name="Barry K."/>
            <person name="LaButti K."/>
            <person name="Morin E."/>
            <person name="Salamov A."/>
            <person name="Lipzen A."/>
            <person name="Mereny Z."/>
            <person name="Hegedus B."/>
            <person name="Baldrian P."/>
            <person name="Stursova M."/>
            <person name="Weitz H."/>
            <person name="Taylor A."/>
            <person name="Grigoriev I.V."/>
            <person name="Nagy L.G."/>
            <person name="Martin F."/>
            <person name="Kauserud H."/>
        </authorList>
    </citation>
    <scope>NUCLEOTIDE SEQUENCE</scope>
    <source>
        <strain evidence="1">CBHHK067</strain>
    </source>
</reference>
<dbReference type="SMART" id="SM00028">
    <property type="entry name" value="TPR"/>
    <property type="match status" value="2"/>
</dbReference>
<evidence type="ECO:0000313" key="1">
    <source>
        <dbReference type="EMBL" id="KAJ7679855.1"/>
    </source>
</evidence>
<accession>A0AAD7GDP0</accession>
<dbReference type="SUPFAM" id="SSF48452">
    <property type="entry name" value="TPR-like"/>
    <property type="match status" value="1"/>
</dbReference>
<dbReference type="Gene3D" id="1.25.40.10">
    <property type="entry name" value="Tetratricopeptide repeat domain"/>
    <property type="match status" value="1"/>
</dbReference>
<dbReference type="Pfam" id="PF13424">
    <property type="entry name" value="TPR_12"/>
    <property type="match status" value="1"/>
</dbReference>
<organism evidence="1 2">
    <name type="scientific">Mycena rosella</name>
    <name type="common">Pink bonnet</name>
    <name type="synonym">Agaricus rosellus</name>
    <dbReference type="NCBI Taxonomy" id="1033263"/>
    <lineage>
        <taxon>Eukaryota</taxon>
        <taxon>Fungi</taxon>
        <taxon>Dikarya</taxon>
        <taxon>Basidiomycota</taxon>
        <taxon>Agaricomycotina</taxon>
        <taxon>Agaricomycetes</taxon>
        <taxon>Agaricomycetidae</taxon>
        <taxon>Agaricales</taxon>
        <taxon>Marasmiineae</taxon>
        <taxon>Mycenaceae</taxon>
        <taxon>Mycena</taxon>
    </lineage>
</organism>
<protein>
    <recommendedName>
        <fullName evidence="3">Kinesin light chain</fullName>
    </recommendedName>
</protein>
<keyword evidence="2" id="KW-1185">Reference proteome</keyword>